<feature type="region of interest" description="Disordered" evidence="4">
    <location>
        <begin position="264"/>
        <end position="426"/>
    </location>
</feature>
<dbReference type="EMBL" id="JADWDC010000002">
    <property type="protein sequence ID" value="MCC0175626.1"/>
    <property type="molecule type" value="Genomic_DNA"/>
</dbReference>
<organism evidence="6 7">
    <name type="scientific">Waterburya agarophytonicola KI4</name>
    <dbReference type="NCBI Taxonomy" id="2874699"/>
    <lineage>
        <taxon>Bacteria</taxon>
        <taxon>Bacillati</taxon>
        <taxon>Cyanobacteriota</taxon>
        <taxon>Cyanophyceae</taxon>
        <taxon>Pleurocapsales</taxon>
        <taxon>Hyellaceae</taxon>
        <taxon>Waterburya</taxon>
        <taxon>Waterburya agarophytonicola</taxon>
    </lineage>
</organism>
<dbReference type="GO" id="GO:0005509">
    <property type="term" value="F:calcium ion binding"/>
    <property type="evidence" value="ECO:0007669"/>
    <property type="project" value="InterPro"/>
</dbReference>
<evidence type="ECO:0000256" key="1">
    <source>
        <dbReference type="ARBA" id="ARBA00008709"/>
    </source>
</evidence>
<keyword evidence="3" id="KW-0325">Glycoprotein</keyword>
<dbReference type="Pfam" id="PF07691">
    <property type="entry name" value="PA14"/>
    <property type="match status" value="1"/>
</dbReference>
<feature type="compositionally biased region" description="Acidic residues" evidence="4">
    <location>
        <begin position="405"/>
        <end position="417"/>
    </location>
</feature>
<evidence type="ECO:0000313" key="7">
    <source>
        <dbReference type="Proteomes" id="UP000729733"/>
    </source>
</evidence>
<evidence type="ECO:0000256" key="3">
    <source>
        <dbReference type="ARBA" id="ARBA00023180"/>
    </source>
</evidence>
<dbReference type="InterPro" id="IPR011658">
    <property type="entry name" value="PA14_dom"/>
</dbReference>
<dbReference type="Gene3D" id="4.10.1080.10">
    <property type="entry name" value="TSP type-3 repeat"/>
    <property type="match status" value="1"/>
</dbReference>
<comment type="caution">
    <text evidence="6">The sequence shown here is derived from an EMBL/GenBank/DDBJ whole genome shotgun (WGS) entry which is preliminary data.</text>
</comment>
<name>A0A964BMZ0_9CYAN</name>
<dbReference type="Proteomes" id="UP000729733">
    <property type="component" value="Unassembled WGS sequence"/>
</dbReference>
<dbReference type="InterPro" id="IPR028974">
    <property type="entry name" value="TSP_type-3_rpt"/>
</dbReference>
<sequence>MTISYSNGAFELSNSQAQYVLDNIPDIEKDCDSDNDDSSSSSADTITLTGTLRDFDGYRDKNGNLSAGGHEDFERKNNVDKNPSGQKFKYGLDTGITTNTLGADKKPIYAGGSFSTTTKANFDQWYRNVPGVNQSMNYDIELTKESGSNVYSFDNNGAQFFPLDDLLLGNEGRNNNFHFTFEIHTQFTYQGGETFDFSGDDDVWVYINGQKVIDIGGVHGKTDASVNLDSLGLTVGETYDLDFFFAERHVTESNFKIETTIQLETAPDPDADEDNDGIPNILEGSEEGIDTDGDGIPDYEDTDSDNDTIPDSTEGTEDPDEDGTPNFQDTDSDENGIDDIEEGTEDLDEDGTDDFEDLDNDNDGIDDNDELVNDANDGDDDPDTIDGQVNDDVDDDGILNHNDTDSDNDGLNDDIDPDPYITTYAD</sequence>
<feature type="region of interest" description="Disordered" evidence="4">
    <location>
        <begin position="66"/>
        <end position="86"/>
    </location>
</feature>
<evidence type="ECO:0000313" key="6">
    <source>
        <dbReference type="EMBL" id="MCC0175626.1"/>
    </source>
</evidence>
<feature type="compositionally biased region" description="Acidic residues" evidence="4">
    <location>
        <begin position="284"/>
        <end position="323"/>
    </location>
</feature>
<evidence type="ECO:0000259" key="5">
    <source>
        <dbReference type="PROSITE" id="PS51820"/>
    </source>
</evidence>
<dbReference type="PROSITE" id="PS51820">
    <property type="entry name" value="PA14"/>
    <property type="match status" value="1"/>
</dbReference>
<dbReference type="SMART" id="SM00758">
    <property type="entry name" value="PA14"/>
    <property type="match status" value="1"/>
</dbReference>
<proteinExistence type="inferred from homology"/>
<dbReference type="GO" id="GO:0005576">
    <property type="term" value="C:extracellular region"/>
    <property type="evidence" value="ECO:0007669"/>
    <property type="project" value="TreeGrafter"/>
</dbReference>
<accession>A0A964BMZ0</accession>
<feature type="compositionally biased region" description="Acidic residues" evidence="4">
    <location>
        <begin position="330"/>
        <end position="397"/>
    </location>
</feature>
<keyword evidence="7" id="KW-1185">Reference proteome</keyword>
<reference evidence="6" key="1">
    <citation type="journal article" date="2021" name="Antonie Van Leeuwenhoek">
        <title>Draft genome and description of Waterburya agarophytonicola gen. nov. sp. nov. (Pleurocapsales, Cyanobacteria): a seaweed symbiont.</title>
        <authorList>
            <person name="Bonthond G."/>
            <person name="Shalygin S."/>
            <person name="Bayer T."/>
            <person name="Weinberger F."/>
        </authorList>
    </citation>
    <scope>NUCLEOTIDE SEQUENCE</scope>
    <source>
        <strain evidence="6">KI4</strain>
    </source>
</reference>
<evidence type="ECO:0000256" key="2">
    <source>
        <dbReference type="ARBA" id="ARBA00022729"/>
    </source>
</evidence>
<dbReference type="AlphaFoldDB" id="A0A964BMZ0"/>
<comment type="similarity">
    <text evidence="1">Belongs to the prespore-cell-inducing factor family.</text>
</comment>
<dbReference type="PANTHER" id="PTHR31137">
    <property type="entry name" value="PROTEIN PSIB-RELATED-RELATED"/>
    <property type="match status" value="1"/>
</dbReference>
<keyword evidence="2" id="KW-0732">Signal</keyword>
<dbReference type="InterPro" id="IPR037524">
    <property type="entry name" value="PA14/GLEYA"/>
</dbReference>
<evidence type="ECO:0000256" key="4">
    <source>
        <dbReference type="SAM" id="MobiDB-lite"/>
    </source>
</evidence>
<feature type="domain" description="PA14" evidence="5">
    <location>
        <begin position="116"/>
        <end position="274"/>
    </location>
</feature>
<gene>
    <name evidence="6" type="ORF">I4641_01355</name>
</gene>
<dbReference type="NCBIfam" id="TIGR02148">
    <property type="entry name" value="Fibro_Slime"/>
    <property type="match status" value="1"/>
</dbReference>
<dbReference type="InterPro" id="IPR051154">
    <property type="entry name" value="Prespore-cell_inducing_factor"/>
</dbReference>
<feature type="compositionally biased region" description="Acidic residues" evidence="4">
    <location>
        <begin position="267"/>
        <end position="276"/>
    </location>
</feature>
<feature type="compositionally biased region" description="Basic and acidic residues" evidence="4">
    <location>
        <begin position="69"/>
        <end position="79"/>
    </location>
</feature>
<protein>
    <submittedName>
        <fullName evidence="6">Fibro-slime domain-containing protein</fullName>
    </submittedName>
</protein>
<dbReference type="InterPro" id="IPR011874">
    <property type="entry name" value="Fibro_Slime"/>
</dbReference>